<dbReference type="EMBL" id="CALNXK010000014">
    <property type="protein sequence ID" value="CAH3046076.1"/>
    <property type="molecule type" value="Genomic_DNA"/>
</dbReference>
<name>A0ABN8N9I5_9CNID</name>
<dbReference type="Proteomes" id="UP001159405">
    <property type="component" value="Unassembled WGS sequence"/>
</dbReference>
<evidence type="ECO:0008006" key="3">
    <source>
        <dbReference type="Google" id="ProtNLM"/>
    </source>
</evidence>
<evidence type="ECO:0000313" key="1">
    <source>
        <dbReference type="EMBL" id="CAH3046076.1"/>
    </source>
</evidence>
<gene>
    <name evidence="1" type="ORF">PLOB_00008347</name>
</gene>
<keyword evidence="2" id="KW-1185">Reference proteome</keyword>
<proteinExistence type="predicted"/>
<comment type="caution">
    <text evidence="1">The sequence shown here is derived from an EMBL/GenBank/DDBJ whole genome shotgun (WGS) entry which is preliminary data.</text>
</comment>
<feature type="non-terminal residue" evidence="1">
    <location>
        <position position="450"/>
    </location>
</feature>
<reference evidence="1 2" key="1">
    <citation type="submission" date="2022-05" db="EMBL/GenBank/DDBJ databases">
        <authorList>
            <consortium name="Genoscope - CEA"/>
            <person name="William W."/>
        </authorList>
    </citation>
    <scope>NUCLEOTIDE SEQUENCE [LARGE SCALE GENOMIC DNA]</scope>
</reference>
<sequence length="450" mass="51918">MSLNLFDVPDVDYRYEAKRYVPFKPANTGKRPILFTVPSSEDYYDLNAWAASTANLTKYVYCVNNFGHTLFNQMNVHFNGVLMSEQSNAYHQKAYIETLLNYNREEGRTILAPQGWVNEVQVKEELVPTNANNDDQPDTANWDGKTGLKTLTNRLLGKVHLFLFGTPDTTTSVNKKIPTLADDDIFVTLHMLKVTLNASVYTRLQKERALSKTKRVKYPVVRSEIRTFSFDGKSTRWEQDNFFVGRVPDRVVLGLVKSKNYNGDLTCYPFAYEKFGVTRVRQSVDGEEYPYRSLEMAGNTQAEDLLGYNRFLTPIGAHKQHKPTMILPSDWGQGKNCTLYVFNNVPGDADDPHYRNPRQTGNVRYEIDFQAAVDHNITVVIWSEYENLYEIDQQGFVIYYYKCILNDGVKSSNSRPFGYFMLDLHPASDDRFRIWSHLTKREGRPQVHTF</sequence>
<protein>
    <recommendedName>
        <fullName evidence="3">Capsid protein</fullName>
    </recommendedName>
</protein>
<evidence type="ECO:0000313" key="2">
    <source>
        <dbReference type="Proteomes" id="UP001159405"/>
    </source>
</evidence>
<accession>A0ABN8N9I5</accession>
<organism evidence="1 2">
    <name type="scientific">Porites lobata</name>
    <dbReference type="NCBI Taxonomy" id="104759"/>
    <lineage>
        <taxon>Eukaryota</taxon>
        <taxon>Metazoa</taxon>
        <taxon>Cnidaria</taxon>
        <taxon>Anthozoa</taxon>
        <taxon>Hexacorallia</taxon>
        <taxon>Scleractinia</taxon>
        <taxon>Fungiina</taxon>
        <taxon>Poritidae</taxon>
        <taxon>Porites</taxon>
    </lineage>
</organism>